<dbReference type="PROSITE" id="PS51257">
    <property type="entry name" value="PROKAR_LIPOPROTEIN"/>
    <property type="match status" value="1"/>
</dbReference>
<sequence>MSMNRYLFLLIILLTSSCYEFQAAPKRMFNVSQEFIDLSMEVDGDWDRICIITPYSNNAIVQETIGFKYDIESKSSIDVLDGITLLVATNQNKVVQYFEVPRNNIDFSSLGLGCYASGNAKFKVIKDQNGWFSVKHS</sequence>
<dbReference type="RefSeq" id="WP_182172527.1">
    <property type="nucleotide sequence ID" value="NZ_JACFXU010000014.1"/>
</dbReference>
<name>A0A7W2YJS7_9GAMM</name>
<proteinExistence type="predicted"/>
<dbReference type="EMBL" id="JACFXU010000014">
    <property type="protein sequence ID" value="MBA6413392.1"/>
    <property type="molecule type" value="Genomic_DNA"/>
</dbReference>
<feature type="chain" id="PRO_5031401472" description="Lipoprotein" evidence="1">
    <location>
        <begin position="24"/>
        <end position="137"/>
    </location>
</feature>
<dbReference type="AlphaFoldDB" id="A0A7W2YJS7"/>
<evidence type="ECO:0000256" key="1">
    <source>
        <dbReference type="SAM" id="SignalP"/>
    </source>
</evidence>
<gene>
    <name evidence="2" type="ORF">H2508_09745</name>
</gene>
<keyword evidence="1" id="KW-0732">Signal</keyword>
<accession>A0A7W2YJS7</accession>
<feature type="signal peptide" evidence="1">
    <location>
        <begin position="1"/>
        <end position="23"/>
    </location>
</feature>
<dbReference type="Proteomes" id="UP000539350">
    <property type="component" value="Unassembled WGS sequence"/>
</dbReference>
<evidence type="ECO:0000313" key="2">
    <source>
        <dbReference type="EMBL" id="MBA6413392.1"/>
    </source>
</evidence>
<evidence type="ECO:0008006" key="4">
    <source>
        <dbReference type="Google" id="ProtNLM"/>
    </source>
</evidence>
<organism evidence="2 3">
    <name type="scientific">Sediminihaliea albiluteola</name>
    <dbReference type="NCBI Taxonomy" id="2758564"/>
    <lineage>
        <taxon>Bacteria</taxon>
        <taxon>Pseudomonadati</taxon>
        <taxon>Pseudomonadota</taxon>
        <taxon>Gammaproteobacteria</taxon>
        <taxon>Cellvibrionales</taxon>
        <taxon>Halieaceae</taxon>
        <taxon>Sediminihaliea</taxon>
    </lineage>
</organism>
<comment type="caution">
    <text evidence="2">The sequence shown here is derived from an EMBL/GenBank/DDBJ whole genome shotgun (WGS) entry which is preliminary data.</text>
</comment>
<protein>
    <recommendedName>
        <fullName evidence="4">Lipoprotein</fullName>
    </recommendedName>
</protein>
<evidence type="ECO:0000313" key="3">
    <source>
        <dbReference type="Proteomes" id="UP000539350"/>
    </source>
</evidence>
<keyword evidence="3" id="KW-1185">Reference proteome</keyword>
<reference evidence="2 3" key="1">
    <citation type="submission" date="2020-07" db="EMBL/GenBank/DDBJ databases">
        <title>Halieaceae bacterium, F7430, whole genome shotgun sequencing project.</title>
        <authorList>
            <person name="Jiang S."/>
            <person name="Liu Z.W."/>
            <person name="Du Z.J."/>
        </authorList>
    </citation>
    <scope>NUCLEOTIDE SEQUENCE [LARGE SCALE GENOMIC DNA]</scope>
    <source>
        <strain evidence="2 3">F7430</strain>
    </source>
</reference>